<dbReference type="NCBIfam" id="TIGR01297">
    <property type="entry name" value="CDF"/>
    <property type="match status" value="1"/>
</dbReference>
<feature type="domain" description="Cation efflux protein transmembrane" evidence="8">
    <location>
        <begin position="115"/>
        <end position="304"/>
    </location>
</feature>
<dbReference type="Proteomes" id="UP001139887">
    <property type="component" value="Unassembled WGS sequence"/>
</dbReference>
<proteinExistence type="predicted"/>
<evidence type="ECO:0000256" key="2">
    <source>
        <dbReference type="ARBA" id="ARBA00022448"/>
    </source>
</evidence>
<keyword evidence="2" id="KW-0813">Transport</keyword>
<dbReference type="InterPro" id="IPR002524">
    <property type="entry name" value="Cation_efflux"/>
</dbReference>
<evidence type="ECO:0000313" key="10">
    <source>
        <dbReference type="Proteomes" id="UP001139887"/>
    </source>
</evidence>
<evidence type="ECO:0000256" key="7">
    <source>
        <dbReference type="SAM" id="Phobius"/>
    </source>
</evidence>
<dbReference type="GO" id="GO:0008324">
    <property type="term" value="F:monoatomic cation transmembrane transporter activity"/>
    <property type="evidence" value="ECO:0007669"/>
    <property type="project" value="InterPro"/>
</dbReference>
<feature type="transmembrane region" description="Helical" evidence="7">
    <location>
        <begin position="257"/>
        <end position="277"/>
    </location>
</feature>
<dbReference type="GO" id="GO:0098771">
    <property type="term" value="P:inorganic ion homeostasis"/>
    <property type="evidence" value="ECO:0007669"/>
    <property type="project" value="UniProtKB-ARBA"/>
</dbReference>
<keyword evidence="5 7" id="KW-0472">Membrane</keyword>
<comment type="subcellular location">
    <subcellularLocation>
        <location evidence="1">Membrane</location>
        <topology evidence="1">Multi-pass membrane protein</topology>
    </subcellularLocation>
</comment>
<protein>
    <recommendedName>
        <fullName evidence="8">Cation efflux protein transmembrane domain-containing protein</fullName>
    </recommendedName>
</protein>
<evidence type="ECO:0000256" key="6">
    <source>
        <dbReference type="SAM" id="MobiDB-lite"/>
    </source>
</evidence>
<dbReference type="GO" id="GO:0016020">
    <property type="term" value="C:membrane"/>
    <property type="evidence" value="ECO:0007669"/>
    <property type="project" value="UniProtKB-SubCell"/>
</dbReference>
<comment type="caution">
    <text evidence="9">The sequence shown here is derived from an EMBL/GenBank/DDBJ whole genome shotgun (WGS) entry which is preliminary data.</text>
</comment>
<evidence type="ECO:0000259" key="8">
    <source>
        <dbReference type="Pfam" id="PF01545"/>
    </source>
</evidence>
<dbReference type="FunFam" id="1.20.1510.10:FF:000005">
    <property type="entry name" value="Putative Cation diffusion facilitator 1"/>
    <property type="match status" value="1"/>
</dbReference>
<feature type="transmembrane region" description="Helical" evidence="7">
    <location>
        <begin position="137"/>
        <end position="160"/>
    </location>
</feature>
<reference evidence="9" key="1">
    <citation type="submission" date="2022-07" db="EMBL/GenBank/DDBJ databases">
        <title>Phylogenomic reconstructions and comparative analyses of Kickxellomycotina fungi.</title>
        <authorList>
            <person name="Reynolds N.K."/>
            <person name="Stajich J.E."/>
            <person name="Barry K."/>
            <person name="Grigoriev I.V."/>
            <person name="Crous P."/>
            <person name="Smith M.E."/>
        </authorList>
    </citation>
    <scope>NUCLEOTIDE SEQUENCE</scope>
    <source>
        <strain evidence="9">NRRL 1566</strain>
    </source>
</reference>
<dbReference type="OrthoDB" id="78296at2759"/>
<evidence type="ECO:0000256" key="5">
    <source>
        <dbReference type="ARBA" id="ARBA00023136"/>
    </source>
</evidence>
<accession>A0A9W8IA74</accession>
<dbReference type="InterPro" id="IPR058533">
    <property type="entry name" value="Cation_efflux_TM"/>
</dbReference>
<feature type="region of interest" description="Disordered" evidence="6">
    <location>
        <begin position="28"/>
        <end position="47"/>
    </location>
</feature>
<dbReference type="Pfam" id="PF01545">
    <property type="entry name" value="Cation_efflux"/>
    <property type="match status" value="1"/>
</dbReference>
<evidence type="ECO:0000256" key="4">
    <source>
        <dbReference type="ARBA" id="ARBA00022989"/>
    </source>
</evidence>
<dbReference type="Gene3D" id="1.20.1510.10">
    <property type="entry name" value="Cation efflux protein transmembrane domain"/>
    <property type="match status" value="1"/>
</dbReference>
<dbReference type="Gene3D" id="3.30.70.1350">
    <property type="entry name" value="Cation efflux protein, cytoplasmic domain"/>
    <property type="match status" value="1"/>
</dbReference>
<keyword evidence="4 7" id="KW-1133">Transmembrane helix</keyword>
<evidence type="ECO:0000313" key="9">
    <source>
        <dbReference type="EMBL" id="KAJ2850050.1"/>
    </source>
</evidence>
<dbReference type="GO" id="GO:0030003">
    <property type="term" value="P:intracellular monoatomic cation homeostasis"/>
    <property type="evidence" value="ECO:0007669"/>
    <property type="project" value="UniProtKB-ARBA"/>
</dbReference>
<dbReference type="AlphaFoldDB" id="A0A9W8IA74"/>
<feature type="transmembrane region" description="Helical" evidence="7">
    <location>
        <begin position="180"/>
        <end position="200"/>
    </location>
</feature>
<dbReference type="InterPro" id="IPR036837">
    <property type="entry name" value="Cation_efflux_CTD_sf"/>
</dbReference>
<dbReference type="SUPFAM" id="SSF160240">
    <property type="entry name" value="Cation efflux protein cytoplasmic domain-like"/>
    <property type="match status" value="1"/>
</dbReference>
<sequence length="399" mass="45109">MVRQVVSKRDSLTEIINSPWLPAIDIEPTTNNEFPDSTSHSEISLESPTDPLNLQSKLIKDLGNCSRKVRKFYQLQNAFIRQCLDSMNKTHAREQERLEQMHQEDVQVRIASYGSLLANIVLFGLQLYTAISSKSLSLFATMADALMDLLSSGTLVYAGWVSRYRANKTYKYPVGKRRTLGVGIVVFSTLMVGLSIQLLIESIRGLLGHKDDQNVTTANIVCIGIALVVKLAMMVYCWLLRRHPEARVFATDHRNDLILNSFGLATALLGTHIVWYIDPIGGLIVGLFIMRSWASEAINQARLLIGTTADPMFLNQLTYMAMVHDDRIQYVDTVRAYHIGEEKYVEIDIVMDENTPLCESHDVGESLQIAVEKQEGVQRAHVHIDFEYQHPPEHHLKTQ</sequence>
<dbReference type="EMBL" id="JANBUW010000046">
    <property type="protein sequence ID" value="KAJ2850050.1"/>
    <property type="molecule type" value="Genomic_DNA"/>
</dbReference>
<feature type="transmembrane region" description="Helical" evidence="7">
    <location>
        <begin position="215"/>
        <end position="236"/>
    </location>
</feature>
<name>A0A9W8IA74_9FUNG</name>
<gene>
    <name evidence="9" type="ORF">IWW36_002194</name>
</gene>
<dbReference type="SUPFAM" id="SSF161111">
    <property type="entry name" value="Cation efflux protein transmembrane domain-like"/>
    <property type="match status" value="1"/>
</dbReference>
<evidence type="ECO:0000256" key="1">
    <source>
        <dbReference type="ARBA" id="ARBA00004141"/>
    </source>
</evidence>
<feature type="transmembrane region" description="Helical" evidence="7">
    <location>
        <begin position="110"/>
        <end position="131"/>
    </location>
</feature>
<keyword evidence="3 7" id="KW-0812">Transmembrane</keyword>
<evidence type="ECO:0000256" key="3">
    <source>
        <dbReference type="ARBA" id="ARBA00022692"/>
    </source>
</evidence>
<dbReference type="PANTHER" id="PTHR43840">
    <property type="entry name" value="MITOCHONDRIAL METAL TRANSPORTER 1-RELATED"/>
    <property type="match status" value="1"/>
</dbReference>
<dbReference type="InterPro" id="IPR027469">
    <property type="entry name" value="Cation_efflux_TMD_sf"/>
</dbReference>
<keyword evidence="10" id="KW-1185">Reference proteome</keyword>
<dbReference type="PANTHER" id="PTHR43840:SF13">
    <property type="entry name" value="CATION EFFLUX PROTEIN CYTOPLASMIC DOMAIN-CONTAINING PROTEIN"/>
    <property type="match status" value="1"/>
</dbReference>
<dbReference type="InterPro" id="IPR050291">
    <property type="entry name" value="CDF_Transporter"/>
</dbReference>
<organism evidence="9 10">
    <name type="scientific">Coemansia brasiliensis</name>
    <dbReference type="NCBI Taxonomy" id="2650707"/>
    <lineage>
        <taxon>Eukaryota</taxon>
        <taxon>Fungi</taxon>
        <taxon>Fungi incertae sedis</taxon>
        <taxon>Zoopagomycota</taxon>
        <taxon>Kickxellomycotina</taxon>
        <taxon>Kickxellomycetes</taxon>
        <taxon>Kickxellales</taxon>
        <taxon>Kickxellaceae</taxon>
        <taxon>Coemansia</taxon>
    </lineage>
</organism>